<feature type="transmembrane region" description="Helical" evidence="8">
    <location>
        <begin position="257"/>
        <end position="280"/>
    </location>
</feature>
<feature type="transmembrane region" description="Helical" evidence="8">
    <location>
        <begin position="124"/>
        <end position="142"/>
    </location>
</feature>
<dbReference type="InterPro" id="IPR001248">
    <property type="entry name" value="Pur-cyt_permease"/>
</dbReference>
<evidence type="ECO:0000256" key="6">
    <source>
        <dbReference type="ARBA" id="ARBA00023136"/>
    </source>
</evidence>
<feature type="transmembrane region" description="Helical" evidence="8">
    <location>
        <begin position="417"/>
        <end position="434"/>
    </location>
</feature>
<organism evidence="9 10">
    <name type="scientific">Sulfobacillus benefaciens</name>
    <dbReference type="NCBI Taxonomy" id="453960"/>
    <lineage>
        <taxon>Bacteria</taxon>
        <taxon>Bacillati</taxon>
        <taxon>Bacillota</taxon>
        <taxon>Clostridia</taxon>
        <taxon>Eubacteriales</taxon>
        <taxon>Clostridiales Family XVII. Incertae Sedis</taxon>
        <taxon>Sulfobacillus</taxon>
    </lineage>
</organism>
<feature type="transmembrane region" description="Helical" evidence="8">
    <location>
        <begin position="300"/>
        <end position="320"/>
    </location>
</feature>
<feature type="transmembrane region" description="Helical" evidence="8">
    <location>
        <begin position="40"/>
        <end position="62"/>
    </location>
</feature>
<gene>
    <name evidence="9" type="ORF">C7B46_01405</name>
</gene>
<evidence type="ECO:0000256" key="4">
    <source>
        <dbReference type="ARBA" id="ARBA00022692"/>
    </source>
</evidence>
<accession>A0A2T2XLI1</accession>
<feature type="transmembrane region" description="Helical" evidence="8">
    <location>
        <begin position="446"/>
        <end position="466"/>
    </location>
</feature>
<evidence type="ECO:0000256" key="5">
    <source>
        <dbReference type="ARBA" id="ARBA00022989"/>
    </source>
</evidence>
<feature type="transmembrane region" description="Helical" evidence="8">
    <location>
        <begin position="68"/>
        <end position="86"/>
    </location>
</feature>
<keyword evidence="5 8" id="KW-1133">Transmembrane helix</keyword>
<dbReference type="PANTHER" id="PTHR31806">
    <property type="entry name" value="PURINE-CYTOSINE PERMEASE FCY2-RELATED"/>
    <property type="match status" value="1"/>
</dbReference>
<dbReference type="GO" id="GO:0005886">
    <property type="term" value="C:plasma membrane"/>
    <property type="evidence" value="ECO:0007669"/>
    <property type="project" value="TreeGrafter"/>
</dbReference>
<proteinExistence type="inferred from homology"/>
<keyword evidence="3 7" id="KW-0813">Transport</keyword>
<dbReference type="EMBL" id="PXYW01000002">
    <property type="protein sequence ID" value="PSR35349.1"/>
    <property type="molecule type" value="Genomic_DNA"/>
</dbReference>
<comment type="similarity">
    <text evidence="2 7">Belongs to the purine-cytosine permease (2.A.39) family.</text>
</comment>
<dbReference type="InterPro" id="IPR026030">
    <property type="entry name" value="Pur-cyt_permease_Fcy2/21/22"/>
</dbReference>
<keyword evidence="6 7" id="KW-0472">Membrane</keyword>
<reference evidence="9 10" key="1">
    <citation type="journal article" date="2014" name="BMC Genomics">
        <title>Comparison of environmental and isolate Sulfobacillus genomes reveals diverse carbon, sulfur, nitrogen, and hydrogen metabolisms.</title>
        <authorList>
            <person name="Justice N.B."/>
            <person name="Norman A."/>
            <person name="Brown C.T."/>
            <person name="Singh A."/>
            <person name="Thomas B.C."/>
            <person name="Banfield J.F."/>
        </authorList>
    </citation>
    <scope>NUCLEOTIDE SEQUENCE [LARGE SCALE GENOMIC DNA]</scope>
    <source>
        <strain evidence="9">AMDSBA4</strain>
    </source>
</reference>
<feature type="transmembrane region" description="Helical" evidence="8">
    <location>
        <begin position="369"/>
        <end position="389"/>
    </location>
</feature>
<protein>
    <submittedName>
        <fullName evidence="9">Allantoin permease</fullName>
    </submittedName>
</protein>
<evidence type="ECO:0000256" key="8">
    <source>
        <dbReference type="SAM" id="Phobius"/>
    </source>
</evidence>
<evidence type="ECO:0000313" key="9">
    <source>
        <dbReference type="EMBL" id="PSR35349.1"/>
    </source>
</evidence>
<dbReference type="PANTHER" id="PTHR31806:SF1">
    <property type="entry name" value="PURINE-CYTOSINE PERMEASE FCY2-RELATED"/>
    <property type="match status" value="1"/>
</dbReference>
<dbReference type="Pfam" id="PF02133">
    <property type="entry name" value="Transp_cyt_pur"/>
    <property type="match status" value="1"/>
</dbReference>
<feature type="transmembrane region" description="Helical" evidence="8">
    <location>
        <begin position="148"/>
        <end position="168"/>
    </location>
</feature>
<dbReference type="Proteomes" id="UP000242972">
    <property type="component" value="Unassembled WGS sequence"/>
</dbReference>
<evidence type="ECO:0000313" key="10">
    <source>
        <dbReference type="Proteomes" id="UP000242972"/>
    </source>
</evidence>
<keyword evidence="4 8" id="KW-0812">Transmembrane</keyword>
<evidence type="ECO:0000256" key="3">
    <source>
        <dbReference type="ARBA" id="ARBA00022448"/>
    </source>
</evidence>
<dbReference type="AlphaFoldDB" id="A0A2T2XLI1"/>
<name>A0A2T2XLI1_9FIRM</name>
<evidence type="ECO:0000256" key="7">
    <source>
        <dbReference type="PIRNR" id="PIRNR002744"/>
    </source>
</evidence>
<comment type="subcellular location">
    <subcellularLocation>
        <location evidence="1">Membrane</location>
        <topology evidence="1">Multi-pass membrane protein</topology>
    </subcellularLocation>
</comment>
<feature type="transmembrane region" description="Helical" evidence="8">
    <location>
        <begin position="180"/>
        <end position="199"/>
    </location>
</feature>
<dbReference type="PIRSF" id="PIRSF002744">
    <property type="entry name" value="Pur-cyt_permease"/>
    <property type="match status" value="1"/>
</dbReference>
<evidence type="ECO:0000256" key="2">
    <source>
        <dbReference type="ARBA" id="ARBA00008974"/>
    </source>
</evidence>
<evidence type="ECO:0000256" key="1">
    <source>
        <dbReference type="ARBA" id="ARBA00004141"/>
    </source>
</evidence>
<feature type="transmembrane region" description="Helical" evidence="8">
    <location>
        <begin position="219"/>
        <end position="237"/>
    </location>
</feature>
<comment type="caution">
    <text evidence="9">The sequence shown here is derived from an EMBL/GenBank/DDBJ whole genome shotgun (WGS) entry which is preliminary data.</text>
</comment>
<feature type="transmembrane region" description="Helical" evidence="8">
    <location>
        <begin position="341"/>
        <end position="363"/>
    </location>
</feature>
<dbReference type="Gene3D" id="1.10.4160.10">
    <property type="entry name" value="Hydantoin permease"/>
    <property type="match status" value="1"/>
</dbReference>
<sequence>MSAKMSDIDTHDRAFHVETNGINIIPEGERHGKPRELFNVWLAAELSFSAIIIGELFTAMGLNILESLAVSAVCVGSFVILGWASLPGAKTGTATLTITRAIFGIKGNRLPAAFSWINNVGWEAVNMVLTVYALLALFRVLSLPSAGILTTLMAIIVGVVLTFSIPILGHETVVVMQRVLAYILGALSLMLIVVILPHVHWNFQPSPSALWASGPLTTMIFALSIGLMSTVFSWTNYASDYTRYMPSHNAGSAIVRYTWLGSGLAAGIELVLGVLLGSFVSPKAFAANPVGAIMAVLPTWYVVPFLIVVIVGLVSANYLNSYSSGMSFLAIGVRMKRHVSVVFDSVIAVAITLYALFIAQGFLAFFQNFLGLSILVIGPWTGMFLADFVTRKGHYDRLALVDTTSSGRYWYSKGTNWTAITILLLSSFLALWTVDSTLWESPVSKALLGGMDLSAFVGPLAGFVLYKGFVARSTSVSVLPDTDDAAMGIEISRVGEFD</sequence>
<dbReference type="GO" id="GO:0022857">
    <property type="term" value="F:transmembrane transporter activity"/>
    <property type="evidence" value="ECO:0007669"/>
    <property type="project" value="InterPro"/>
</dbReference>